<protein>
    <submittedName>
        <fullName evidence="1">Uncharacterized protein</fullName>
    </submittedName>
</protein>
<reference evidence="1" key="1">
    <citation type="submission" date="2023-05" db="EMBL/GenBank/DDBJ databases">
        <authorList>
            <consortium name="ELIXIR-Norway"/>
        </authorList>
    </citation>
    <scope>NUCLEOTIDE SEQUENCE</scope>
</reference>
<evidence type="ECO:0000313" key="1">
    <source>
        <dbReference type="EMBL" id="CAI9706007.1"/>
    </source>
</evidence>
<gene>
    <name evidence="1" type="ORF">MRATA1EN3_LOCUS17220</name>
</gene>
<name>A0ACB0EYW4_RANTA</name>
<organism evidence="1 2">
    <name type="scientific">Rangifer tarandus platyrhynchus</name>
    <name type="common">Svalbard reindeer</name>
    <dbReference type="NCBI Taxonomy" id="3082113"/>
    <lineage>
        <taxon>Eukaryota</taxon>
        <taxon>Metazoa</taxon>
        <taxon>Chordata</taxon>
        <taxon>Craniata</taxon>
        <taxon>Vertebrata</taxon>
        <taxon>Euteleostomi</taxon>
        <taxon>Mammalia</taxon>
        <taxon>Eutheria</taxon>
        <taxon>Laurasiatheria</taxon>
        <taxon>Artiodactyla</taxon>
        <taxon>Ruminantia</taxon>
        <taxon>Pecora</taxon>
        <taxon>Cervidae</taxon>
        <taxon>Odocoileinae</taxon>
        <taxon>Rangifer</taxon>
    </lineage>
</organism>
<proteinExistence type="predicted"/>
<dbReference type="Proteomes" id="UP001162501">
    <property type="component" value="Chromosome 29"/>
</dbReference>
<dbReference type="EMBL" id="OX596113">
    <property type="protein sequence ID" value="CAI9706007.1"/>
    <property type="molecule type" value="Genomic_DNA"/>
</dbReference>
<accession>A0ACB0EYW4</accession>
<evidence type="ECO:0000313" key="2">
    <source>
        <dbReference type="Proteomes" id="UP001162501"/>
    </source>
</evidence>
<sequence>MLPPCKQVEGVAGRTPRTVKGILTKSGLPLKGEDDASRGRKLSEAGSAGISALPGSAPSLQRHIHERRATPRAPRLSALRATSVDRMLRAVALKLKWKKEKDEPFRWDALCACRVLVTLCGEAGLSLIEVTSPCGGWKVLRVTQHVRSCKVREKTEAGGRWRADEGGAAAFSEMQAEASVPESAPEERGCKRESVPCH</sequence>